<proteinExistence type="predicted"/>
<evidence type="ECO:0000313" key="1">
    <source>
        <dbReference type="EMBL" id="OHE91260.1"/>
    </source>
</evidence>
<dbReference type="GeneID" id="34566587"/>
<protein>
    <submittedName>
        <fullName evidence="1">Uncharacterized protein</fullName>
    </submittedName>
</protein>
<dbReference type="RefSeq" id="XP_022468433.1">
    <property type="nucleotide sequence ID" value="XM_022625077.1"/>
</dbReference>
<dbReference type="EMBL" id="MJBS01000193">
    <property type="protein sequence ID" value="OHE91260.1"/>
    <property type="molecule type" value="Genomic_DNA"/>
</dbReference>
<gene>
    <name evidence="1" type="ORF">CORC01_13460</name>
</gene>
<accession>A0A1G4AQ09</accession>
<organism evidence="1 2">
    <name type="scientific">Colletotrichum orchidophilum</name>
    <dbReference type="NCBI Taxonomy" id="1209926"/>
    <lineage>
        <taxon>Eukaryota</taxon>
        <taxon>Fungi</taxon>
        <taxon>Dikarya</taxon>
        <taxon>Ascomycota</taxon>
        <taxon>Pezizomycotina</taxon>
        <taxon>Sordariomycetes</taxon>
        <taxon>Hypocreomycetidae</taxon>
        <taxon>Glomerellales</taxon>
        <taxon>Glomerellaceae</taxon>
        <taxon>Colletotrichum</taxon>
    </lineage>
</organism>
<dbReference type="AlphaFoldDB" id="A0A1G4AQ09"/>
<keyword evidence="2" id="KW-1185">Reference proteome</keyword>
<sequence>MIRDDARLGRRNIIGDHLRQAQHRSLARAVAAHTGDMKVSGLGAAGENEFCDAGFGEGAGYGGPYAGVISTYENYPIGKLFA</sequence>
<name>A0A1G4AQ09_9PEZI</name>
<comment type="caution">
    <text evidence="1">The sequence shown here is derived from an EMBL/GenBank/DDBJ whole genome shotgun (WGS) entry which is preliminary data.</text>
</comment>
<dbReference type="Proteomes" id="UP000176998">
    <property type="component" value="Unassembled WGS sequence"/>
</dbReference>
<reference evidence="1 2" key="1">
    <citation type="submission" date="2016-09" db="EMBL/GenBank/DDBJ databases">
        <authorList>
            <person name="Capua I."/>
            <person name="De Benedictis P."/>
            <person name="Joannis T."/>
            <person name="Lombin L.H."/>
            <person name="Cattoli G."/>
        </authorList>
    </citation>
    <scope>NUCLEOTIDE SEQUENCE [LARGE SCALE GENOMIC DNA]</scope>
    <source>
        <strain evidence="1 2">IMI 309357</strain>
    </source>
</reference>
<evidence type="ECO:0000313" key="2">
    <source>
        <dbReference type="Proteomes" id="UP000176998"/>
    </source>
</evidence>